<sequence>MYSLDDTEKCEIIDSINKVRRNVNPSAANMREVHWSDCYADIAKDYLARCKDIDAYNIDRVTKAAAAGCEASDTVGETIHNADETTVDAIDTWASEKDLYDFEQNVCSDTCFNYAQLVNAETYAVGCAVFNQENCGRTGHTTLCNYGTSVVFTDTPYSAGEACSGCAGEFPSCSEGLCTVAAATTPTVTETNSYTSTPKPSDTRANMAMGILLIISLVAVLISSL</sequence>
<dbReference type="InterPro" id="IPR014044">
    <property type="entry name" value="CAP_dom"/>
</dbReference>
<evidence type="ECO:0000313" key="3">
    <source>
        <dbReference type="EMBL" id="KAI6657292.1"/>
    </source>
</evidence>
<dbReference type="AlphaFoldDB" id="A0AAV7K7E8"/>
<dbReference type="Proteomes" id="UP001165289">
    <property type="component" value="Unassembled WGS sequence"/>
</dbReference>
<keyword evidence="4" id="KW-1185">Reference proteome</keyword>
<dbReference type="SUPFAM" id="SSF55797">
    <property type="entry name" value="PR-1-like"/>
    <property type="match status" value="1"/>
</dbReference>
<accession>A0AAV7K7E8</accession>
<proteinExistence type="predicted"/>
<keyword evidence="1" id="KW-1133">Transmembrane helix</keyword>
<feature type="domain" description="SCP" evidence="2">
    <location>
        <begin position="7"/>
        <end position="152"/>
    </location>
</feature>
<dbReference type="Pfam" id="PF00188">
    <property type="entry name" value="CAP"/>
    <property type="match status" value="1"/>
</dbReference>
<reference evidence="3 4" key="1">
    <citation type="journal article" date="2023" name="BMC Biol.">
        <title>The compact genome of the sponge Oopsacas minuta (Hexactinellida) is lacking key metazoan core genes.</title>
        <authorList>
            <person name="Santini S."/>
            <person name="Schenkelaars Q."/>
            <person name="Jourda C."/>
            <person name="Duchesne M."/>
            <person name="Belahbib H."/>
            <person name="Rocher C."/>
            <person name="Selva M."/>
            <person name="Riesgo A."/>
            <person name="Vervoort M."/>
            <person name="Leys S.P."/>
            <person name="Kodjabachian L."/>
            <person name="Le Bivic A."/>
            <person name="Borchiellini C."/>
            <person name="Claverie J.M."/>
            <person name="Renard E."/>
        </authorList>
    </citation>
    <scope>NUCLEOTIDE SEQUENCE [LARGE SCALE GENOMIC DNA]</scope>
    <source>
        <strain evidence="3">SPO-2</strain>
    </source>
</reference>
<dbReference type="Gene3D" id="3.40.33.10">
    <property type="entry name" value="CAP"/>
    <property type="match status" value="1"/>
</dbReference>
<feature type="transmembrane region" description="Helical" evidence="1">
    <location>
        <begin position="205"/>
        <end position="222"/>
    </location>
</feature>
<dbReference type="EMBL" id="JAKMXF010000111">
    <property type="protein sequence ID" value="KAI6657292.1"/>
    <property type="molecule type" value="Genomic_DNA"/>
</dbReference>
<keyword evidence="1" id="KW-0812">Transmembrane</keyword>
<dbReference type="CDD" id="cd05380">
    <property type="entry name" value="CAP_euk"/>
    <property type="match status" value="1"/>
</dbReference>
<gene>
    <name evidence="3" type="ORF">LOD99_40</name>
</gene>
<evidence type="ECO:0000313" key="4">
    <source>
        <dbReference type="Proteomes" id="UP001165289"/>
    </source>
</evidence>
<dbReference type="InterPro" id="IPR035940">
    <property type="entry name" value="CAP_sf"/>
</dbReference>
<name>A0AAV7K7E8_9METZ</name>
<evidence type="ECO:0000259" key="2">
    <source>
        <dbReference type="SMART" id="SM00198"/>
    </source>
</evidence>
<organism evidence="3 4">
    <name type="scientific">Oopsacas minuta</name>
    <dbReference type="NCBI Taxonomy" id="111878"/>
    <lineage>
        <taxon>Eukaryota</taxon>
        <taxon>Metazoa</taxon>
        <taxon>Porifera</taxon>
        <taxon>Hexactinellida</taxon>
        <taxon>Hexasterophora</taxon>
        <taxon>Lyssacinosida</taxon>
        <taxon>Leucopsacidae</taxon>
        <taxon>Oopsacas</taxon>
    </lineage>
</organism>
<dbReference type="InterPro" id="IPR001283">
    <property type="entry name" value="CRISP-related"/>
</dbReference>
<comment type="caution">
    <text evidence="3">The sequence shown here is derived from an EMBL/GenBank/DDBJ whole genome shotgun (WGS) entry which is preliminary data.</text>
</comment>
<protein>
    <submittedName>
        <fullName evidence="3">GLIPR1-like protein 1</fullName>
    </submittedName>
</protein>
<dbReference type="PANTHER" id="PTHR10334">
    <property type="entry name" value="CYSTEINE-RICH SECRETORY PROTEIN-RELATED"/>
    <property type="match status" value="1"/>
</dbReference>
<evidence type="ECO:0000256" key="1">
    <source>
        <dbReference type="SAM" id="Phobius"/>
    </source>
</evidence>
<dbReference type="SMART" id="SM00198">
    <property type="entry name" value="SCP"/>
    <property type="match status" value="1"/>
</dbReference>
<keyword evidence="1" id="KW-0472">Membrane</keyword>